<sequence length="112" mass="12225">MLFWGERSHDFLVGSSGHLRLRVLEALVATACEYSLVYTFKSYHAPVELGGKPLNHLAYHPGLCTGDRLAEISKSLDAPEAMTNYAAILVPLASELEHKAAMAINIPTFLGQ</sequence>
<evidence type="ECO:0000313" key="1">
    <source>
        <dbReference type="EMBL" id="PNR26381.1"/>
    </source>
</evidence>
<dbReference type="AlphaFoldDB" id="A0A2K1IAS7"/>
<reference evidence="2" key="3">
    <citation type="submission" date="2020-12" db="UniProtKB">
        <authorList>
            <consortium name="EnsemblPlants"/>
        </authorList>
    </citation>
    <scope>IDENTIFICATION</scope>
</reference>
<dbReference type="Gramene" id="Pp3c27_5270V3.1">
    <property type="protein sequence ID" value="Pp3c27_5270V3.1"/>
    <property type="gene ID" value="Pp3c27_5270"/>
</dbReference>
<gene>
    <name evidence="1" type="ORF">PHYPA_030956</name>
</gene>
<dbReference type="InParanoid" id="A0A2K1IAS7"/>
<proteinExistence type="predicted"/>
<reference evidence="1 3" key="1">
    <citation type="journal article" date="2008" name="Science">
        <title>The Physcomitrella genome reveals evolutionary insights into the conquest of land by plants.</title>
        <authorList>
            <person name="Rensing S."/>
            <person name="Lang D."/>
            <person name="Zimmer A."/>
            <person name="Terry A."/>
            <person name="Salamov A."/>
            <person name="Shapiro H."/>
            <person name="Nishiyama T."/>
            <person name="Perroud P.-F."/>
            <person name="Lindquist E."/>
            <person name="Kamisugi Y."/>
            <person name="Tanahashi T."/>
            <person name="Sakakibara K."/>
            <person name="Fujita T."/>
            <person name="Oishi K."/>
            <person name="Shin-I T."/>
            <person name="Kuroki Y."/>
            <person name="Toyoda A."/>
            <person name="Suzuki Y."/>
            <person name="Hashimoto A."/>
            <person name="Yamaguchi K."/>
            <person name="Sugano A."/>
            <person name="Kohara Y."/>
            <person name="Fujiyama A."/>
            <person name="Anterola A."/>
            <person name="Aoki S."/>
            <person name="Ashton N."/>
            <person name="Barbazuk W.B."/>
            <person name="Barker E."/>
            <person name="Bennetzen J."/>
            <person name="Bezanilla M."/>
            <person name="Blankenship R."/>
            <person name="Cho S.H."/>
            <person name="Dutcher S."/>
            <person name="Estelle M."/>
            <person name="Fawcett J.A."/>
            <person name="Gundlach H."/>
            <person name="Hanada K."/>
            <person name="Heyl A."/>
            <person name="Hicks K.A."/>
            <person name="Hugh J."/>
            <person name="Lohr M."/>
            <person name="Mayer K."/>
            <person name="Melkozernov A."/>
            <person name="Murata T."/>
            <person name="Nelson D."/>
            <person name="Pils B."/>
            <person name="Prigge M."/>
            <person name="Reiss B."/>
            <person name="Renner T."/>
            <person name="Rombauts S."/>
            <person name="Rushton P."/>
            <person name="Sanderfoot A."/>
            <person name="Schween G."/>
            <person name="Shiu S.-H."/>
            <person name="Stueber K."/>
            <person name="Theodoulou F.L."/>
            <person name="Tu H."/>
            <person name="Van de Peer Y."/>
            <person name="Verrier P.J."/>
            <person name="Waters E."/>
            <person name="Wood A."/>
            <person name="Yang L."/>
            <person name="Cove D."/>
            <person name="Cuming A."/>
            <person name="Hasebe M."/>
            <person name="Lucas S."/>
            <person name="Mishler D.B."/>
            <person name="Reski R."/>
            <person name="Grigoriev I."/>
            <person name="Quatrano R.S."/>
            <person name="Boore J.L."/>
        </authorList>
    </citation>
    <scope>NUCLEOTIDE SEQUENCE [LARGE SCALE GENOMIC DNA]</scope>
    <source>
        <strain evidence="2 3">cv. Gransden 2004</strain>
    </source>
</reference>
<reference evidence="1 3" key="2">
    <citation type="journal article" date="2018" name="Plant J.">
        <title>The Physcomitrella patens chromosome-scale assembly reveals moss genome structure and evolution.</title>
        <authorList>
            <person name="Lang D."/>
            <person name="Ullrich K.K."/>
            <person name="Murat F."/>
            <person name="Fuchs J."/>
            <person name="Jenkins J."/>
            <person name="Haas F.B."/>
            <person name="Piednoel M."/>
            <person name="Gundlach H."/>
            <person name="Van Bel M."/>
            <person name="Meyberg R."/>
            <person name="Vives C."/>
            <person name="Morata J."/>
            <person name="Symeonidi A."/>
            <person name="Hiss M."/>
            <person name="Muchero W."/>
            <person name="Kamisugi Y."/>
            <person name="Saleh O."/>
            <person name="Blanc G."/>
            <person name="Decker E.L."/>
            <person name="van Gessel N."/>
            <person name="Grimwood J."/>
            <person name="Hayes R.D."/>
            <person name="Graham S.W."/>
            <person name="Gunter L.E."/>
            <person name="McDaniel S.F."/>
            <person name="Hoernstein S.N.W."/>
            <person name="Larsson A."/>
            <person name="Li F.W."/>
            <person name="Perroud P.F."/>
            <person name="Phillips J."/>
            <person name="Ranjan P."/>
            <person name="Rokshar D.S."/>
            <person name="Rothfels C.J."/>
            <person name="Schneider L."/>
            <person name="Shu S."/>
            <person name="Stevenson D.W."/>
            <person name="Thummler F."/>
            <person name="Tillich M."/>
            <person name="Villarreal Aguilar J.C."/>
            <person name="Widiez T."/>
            <person name="Wong G.K."/>
            <person name="Wymore A."/>
            <person name="Zhang Y."/>
            <person name="Zimmer A.D."/>
            <person name="Quatrano R.S."/>
            <person name="Mayer K.F.X."/>
            <person name="Goodstein D."/>
            <person name="Casacuberta J.M."/>
            <person name="Vandepoele K."/>
            <person name="Reski R."/>
            <person name="Cuming A.C."/>
            <person name="Tuskan G.A."/>
            <person name="Maumus F."/>
            <person name="Salse J."/>
            <person name="Schmutz J."/>
            <person name="Rensing S.A."/>
        </authorList>
    </citation>
    <scope>NUCLEOTIDE SEQUENCE [LARGE SCALE GENOMIC DNA]</scope>
    <source>
        <strain evidence="2 3">cv. Gransden 2004</strain>
    </source>
</reference>
<name>A0A2K1IAS7_PHYPA</name>
<evidence type="ECO:0000313" key="3">
    <source>
        <dbReference type="Proteomes" id="UP000006727"/>
    </source>
</evidence>
<protein>
    <submittedName>
        <fullName evidence="1 2">Uncharacterized protein</fullName>
    </submittedName>
</protein>
<dbReference type="Proteomes" id="UP000006727">
    <property type="component" value="Chromosome 27"/>
</dbReference>
<evidence type="ECO:0000313" key="2">
    <source>
        <dbReference type="EnsemblPlants" id="Pp3c27_5270V3.1"/>
    </source>
</evidence>
<dbReference type="EMBL" id="ABEU02000027">
    <property type="protein sequence ID" value="PNR26381.1"/>
    <property type="molecule type" value="Genomic_DNA"/>
</dbReference>
<dbReference type="EnsemblPlants" id="Pp3c27_5270V3.1">
    <property type="protein sequence ID" value="Pp3c27_5270V3.1"/>
    <property type="gene ID" value="Pp3c27_5270"/>
</dbReference>
<accession>A0A2K1IAS7</accession>
<keyword evidence="3" id="KW-1185">Reference proteome</keyword>
<organism evidence="1">
    <name type="scientific">Physcomitrium patens</name>
    <name type="common">Spreading-leaved earth moss</name>
    <name type="synonym">Physcomitrella patens</name>
    <dbReference type="NCBI Taxonomy" id="3218"/>
    <lineage>
        <taxon>Eukaryota</taxon>
        <taxon>Viridiplantae</taxon>
        <taxon>Streptophyta</taxon>
        <taxon>Embryophyta</taxon>
        <taxon>Bryophyta</taxon>
        <taxon>Bryophytina</taxon>
        <taxon>Bryopsida</taxon>
        <taxon>Funariidae</taxon>
        <taxon>Funariales</taxon>
        <taxon>Funariaceae</taxon>
        <taxon>Physcomitrium</taxon>
    </lineage>
</organism>